<keyword evidence="1" id="KW-0614">Plasmid</keyword>
<evidence type="ECO:0000313" key="1">
    <source>
        <dbReference type="EMBL" id="UPU47068.1"/>
    </source>
</evidence>
<evidence type="ECO:0000313" key="2">
    <source>
        <dbReference type="Proteomes" id="UP000831484"/>
    </source>
</evidence>
<name>A0AB38RQG4_RHOSG</name>
<proteinExistence type="predicted"/>
<reference evidence="2" key="1">
    <citation type="journal article" date="2022" name="Environ. Microbiol.">
        <title>Functional analysis, diversity, and distribution of carbendazim hydrolases MheI and CbmA, responsible for the initial step in carbendazim degradation.</title>
        <authorList>
            <person name="Zhang M."/>
            <person name="Bai X."/>
            <person name="Li Q."/>
            <person name="Zhang L."/>
            <person name="Zhu Q."/>
            <person name="Gao S."/>
            <person name="Ke Z."/>
            <person name="Jiang M."/>
            <person name="Hu J."/>
            <person name="Qiu J."/>
            <person name="Hong Q."/>
        </authorList>
    </citation>
    <scope>NUCLEOTIDE SEQUENCE [LARGE SCALE GENOMIC DNA]</scope>
    <source>
        <strain evidence="2">djl-6</strain>
    </source>
</reference>
<keyword evidence="2" id="KW-1185">Reference proteome</keyword>
<geneLocation type="plasmid" evidence="1 2">
    <name>pdjl-6-5</name>
</geneLocation>
<dbReference type="EMBL" id="CP096568">
    <property type="protein sequence ID" value="UPU47068.1"/>
    <property type="molecule type" value="Genomic_DNA"/>
</dbReference>
<organism evidence="1 2">
    <name type="scientific">Rhodococcus qingshengii JCM 15477</name>
    <dbReference type="NCBI Taxonomy" id="1303681"/>
    <lineage>
        <taxon>Bacteria</taxon>
        <taxon>Bacillati</taxon>
        <taxon>Actinomycetota</taxon>
        <taxon>Actinomycetes</taxon>
        <taxon>Mycobacteriales</taxon>
        <taxon>Nocardiaceae</taxon>
        <taxon>Rhodococcus</taxon>
        <taxon>Rhodococcus erythropolis group</taxon>
    </lineage>
</organism>
<accession>A0AB38RQG4</accession>
<dbReference type="AlphaFoldDB" id="A0AB38RQG4"/>
<gene>
    <name evidence="1" type="ORF">M0639_33885</name>
</gene>
<dbReference type="Proteomes" id="UP000831484">
    <property type="component" value="Plasmid pdjl-6-5"/>
</dbReference>
<dbReference type="RefSeq" id="WP_076949023.1">
    <property type="nucleotide sequence ID" value="NZ_CP096568.1"/>
</dbReference>
<protein>
    <submittedName>
        <fullName evidence="1">Uncharacterized protein</fullName>
    </submittedName>
</protein>
<sequence length="101" mass="11501">MNDSQLTLFDIELGDVVAVREWSERMIPAMWTAPWDCAGGIQKGTRLSGWQCPACRVVEPNAYLLDNNHGIDPERPGREDRLTRCLRMELRESTADGRRAQ</sequence>